<evidence type="ECO:0000313" key="5">
    <source>
        <dbReference type="EMBL" id="TBN56805.1"/>
    </source>
</evidence>
<dbReference type="PANTHER" id="PTHR38011:SF7">
    <property type="entry name" value="2,5-DIAMINO-6-RIBOSYLAMINO-4(3H)-PYRIMIDINONE 5'-PHOSPHATE REDUCTASE"/>
    <property type="match status" value="1"/>
</dbReference>
<evidence type="ECO:0000256" key="2">
    <source>
        <dbReference type="ARBA" id="ARBA00022857"/>
    </source>
</evidence>
<dbReference type="RefSeq" id="WP_130980915.1">
    <property type="nucleotide sequence ID" value="NZ_SISG01000001.1"/>
</dbReference>
<keyword evidence="2" id="KW-0521">NADP</keyword>
<dbReference type="AlphaFoldDB" id="A0A4Q9GQD9"/>
<organism evidence="5 6">
    <name type="scientific">Glaciihabitans arcticus</name>
    <dbReference type="NCBI Taxonomy" id="2668039"/>
    <lineage>
        <taxon>Bacteria</taxon>
        <taxon>Bacillati</taxon>
        <taxon>Actinomycetota</taxon>
        <taxon>Actinomycetes</taxon>
        <taxon>Micrococcales</taxon>
        <taxon>Microbacteriaceae</taxon>
        <taxon>Glaciihabitans</taxon>
    </lineage>
</organism>
<dbReference type="PANTHER" id="PTHR38011">
    <property type="entry name" value="DIHYDROFOLATE REDUCTASE FAMILY PROTEIN (AFU_ORTHOLOGUE AFUA_8G06820)"/>
    <property type="match status" value="1"/>
</dbReference>
<accession>A0A4Q9GQD9</accession>
<dbReference type="Proteomes" id="UP000294194">
    <property type="component" value="Unassembled WGS sequence"/>
</dbReference>
<protein>
    <submittedName>
        <fullName evidence="5">Pyrimidine reductase</fullName>
    </submittedName>
</protein>
<name>A0A4Q9GQD9_9MICO</name>
<dbReference type="InterPro" id="IPR050765">
    <property type="entry name" value="Riboflavin_Biosynth_HTPR"/>
</dbReference>
<dbReference type="GO" id="GO:0009231">
    <property type="term" value="P:riboflavin biosynthetic process"/>
    <property type="evidence" value="ECO:0007669"/>
    <property type="project" value="InterPro"/>
</dbReference>
<dbReference type="SUPFAM" id="SSF53597">
    <property type="entry name" value="Dihydrofolate reductase-like"/>
    <property type="match status" value="1"/>
</dbReference>
<comment type="pathway">
    <text evidence="1">Cofactor biosynthesis; riboflavin biosynthesis.</text>
</comment>
<evidence type="ECO:0000256" key="1">
    <source>
        <dbReference type="ARBA" id="ARBA00005104"/>
    </source>
</evidence>
<gene>
    <name evidence="5" type="ORF">EYE40_04995</name>
</gene>
<sequence length="244" mass="25844">MILRQLSPAGPDIDLDEESSRASLLDLYRPPRPEWLRLNLITTISGSAAGSDGTSETLTNPADRRLLGVIRELADIVLIGAQSVRAEGFLLPRRTRLAVVTSSGDLSGHRISAPVEPGRLLVLCPASAIERSRETLGVDADFVVVEDDAGRLAPSAILTALRAHDLRSIVCEGGPSLAAQLLAAGLLDEVCLSTSPRLGGPVLSPFGAAELESVDAELSRLLVDDASGLYARWLLPAGHVLHER</sequence>
<dbReference type="GO" id="GO:0008703">
    <property type="term" value="F:5-amino-6-(5-phosphoribosylamino)uracil reductase activity"/>
    <property type="evidence" value="ECO:0007669"/>
    <property type="project" value="InterPro"/>
</dbReference>
<dbReference type="Gene3D" id="3.40.430.10">
    <property type="entry name" value="Dihydrofolate Reductase, subunit A"/>
    <property type="match status" value="1"/>
</dbReference>
<keyword evidence="3" id="KW-0560">Oxidoreductase</keyword>
<proteinExistence type="predicted"/>
<feature type="domain" description="Bacterial bifunctional deaminase-reductase C-terminal" evidence="4">
    <location>
        <begin position="35"/>
        <end position="209"/>
    </location>
</feature>
<keyword evidence="6" id="KW-1185">Reference proteome</keyword>
<evidence type="ECO:0000256" key="3">
    <source>
        <dbReference type="ARBA" id="ARBA00023002"/>
    </source>
</evidence>
<dbReference type="EMBL" id="SISG01000001">
    <property type="protein sequence ID" value="TBN56805.1"/>
    <property type="molecule type" value="Genomic_DNA"/>
</dbReference>
<dbReference type="Pfam" id="PF01872">
    <property type="entry name" value="RibD_C"/>
    <property type="match status" value="1"/>
</dbReference>
<reference evidence="6" key="1">
    <citation type="submission" date="2019-02" db="EMBL/GenBank/DDBJ databases">
        <title>Glaciihabitans arcticus sp. nov., a psychrotolerant bacterium isolated from polar soil.</title>
        <authorList>
            <person name="Dahal R.H."/>
        </authorList>
    </citation>
    <scope>NUCLEOTIDE SEQUENCE [LARGE SCALE GENOMIC DNA]</scope>
    <source>
        <strain evidence="6">RP-3-7</strain>
    </source>
</reference>
<comment type="caution">
    <text evidence="5">The sequence shown here is derived from an EMBL/GenBank/DDBJ whole genome shotgun (WGS) entry which is preliminary data.</text>
</comment>
<dbReference type="InterPro" id="IPR024072">
    <property type="entry name" value="DHFR-like_dom_sf"/>
</dbReference>
<evidence type="ECO:0000313" key="6">
    <source>
        <dbReference type="Proteomes" id="UP000294194"/>
    </source>
</evidence>
<evidence type="ECO:0000259" key="4">
    <source>
        <dbReference type="Pfam" id="PF01872"/>
    </source>
</evidence>
<dbReference type="InterPro" id="IPR002734">
    <property type="entry name" value="RibDG_C"/>
</dbReference>